<organism evidence="2 3">
    <name type="scientific">Hapsidospora chrysogenum (strain ATCC 11550 / CBS 779.69 / DSM 880 / IAM 14645 / JCM 23072 / IMI 49137)</name>
    <name type="common">Acremonium chrysogenum</name>
    <dbReference type="NCBI Taxonomy" id="857340"/>
    <lineage>
        <taxon>Eukaryota</taxon>
        <taxon>Fungi</taxon>
        <taxon>Dikarya</taxon>
        <taxon>Ascomycota</taxon>
        <taxon>Pezizomycotina</taxon>
        <taxon>Sordariomycetes</taxon>
        <taxon>Hypocreomycetidae</taxon>
        <taxon>Hypocreales</taxon>
        <taxon>Bionectriaceae</taxon>
        <taxon>Hapsidospora</taxon>
    </lineage>
</organism>
<accession>A0A086T6F7</accession>
<dbReference type="EMBL" id="JPKY01000040">
    <property type="protein sequence ID" value="KFH44939.1"/>
    <property type="molecule type" value="Genomic_DNA"/>
</dbReference>
<protein>
    <recommendedName>
        <fullName evidence="4">Zn(2)-C6 fungal-type domain-containing protein</fullName>
    </recommendedName>
</protein>
<name>A0A086T6F7_HAPC1</name>
<evidence type="ECO:0000313" key="2">
    <source>
        <dbReference type="EMBL" id="KFH44939.1"/>
    </source>
</evidence>
<keyword evidence="3" id="KW-1185">Reference proteome</keyword>
<dbReference type="OrthoDB" id="2881954at2759"/>
<reference evidence="3" key="1">
    <citation type="journal article" date="2014" name="Genome Announc.">
        <title>Genome sequence and annotation of Acremonium chrysogenum, producer of the beta-lactam antibiotic cephalosporin C.</title>
        <authorList>
            <person name="Terfehr D."/>
            <person name="Dahlmann T.A."/>
            <person name="Specht T."/>
            <person name="Zadra I."/>
            <person name="Kuernsteiner H."/>
            <person name="Kueck U."/>
        </authorList>
    </citation>
    <scope>NUCLEOTIDE SEQUENCE [LARGE SCALE GENOMIC DNA]</scope>
    <source>
        <strain evidence="3">ATCC 11550 / CBS 779.69 / DSM 880 / IAM 14645 / JCM 23072 / IMI 49137</strain>
    </source>
</reference>
<dbReference type="HOGENOM" id="CLU_839273_0_0_1"/>
<dbReference type="Proteomes" id="UP000029964">
    <property type="component" value="Unassembled WGS sequence"/>
</dbReference>
<comment type="caution">
    <text evidence="2">The sequence shown here is derived from an EMBL/GenBank/DDBJ whole genome shotgun (WGS) entry which is preliminary data.</text>
</comment>
<feature type="region of interest" description="Disordered" evidence="1">
    <location>
        <begin position="1"/>
        <end position="31"/>
    </location>
</feature>
<evidence type="ECO:0000256" key="1">
    <source>
        <dbReference type="SAM" id="MobiDB-lite"/>
    </source>
</evidence>
<proteinExistence type="predicted"/>
<dbReference type="AlphaFoldDB" id="A0A086T6F7"/>
<evidence type="ECO:0000313" key="3">
    <source>
        <dbReference type="Proteomes" id="UP000029964"/>
    </source>
</evidence>
<evidence type="ECO:0008006" key="4">
    <source>
        <dbReference type="Google" id="ProtNLM"/>
    </source>
</evidence>
<gene>
    <name evidence="2" type="ORF">ACRE_042610</name>
</gene>
<feature type="compositionally biased region" description="Pro residues" evidence="1">
    <location>
        <begin position="11"/>
        <end position="24"/>
    </location>
</feature>
<sequence length="331" mass="39104">MDRQPRDQQKPPQPPRRPLPPPDPTTRKPTLKEEIPPLLHTIIHLEKHLTAELSQKRLRAQERKIARHNKRLYDEAVALDARRRARRQLSRRRKKVRRWHRTVRMDVRRRRWERLTRDRMAMEDFVEERDARREAALRGAESREAVVEKVWRGNRQLEELWEEHGDGIVASEPRYVEGWPVRDLIRAPKIRTTAAEGGYFQPTGRSRCYQCHVKKLPCSFTKTRWRRSSDKGVTACSRCVRNGERHECIARKTDGGPWLAVDIDEKYPESVRRREEEPEELRREVEAVVKRWRMVSRGIVADIVGGGMVEVQTSKFALPMPEGSYRLRDTG</sequence>